<gene>
    <name evidence="2" type="ORF">METZ01_LOCUS413000</name>
</gene>
<evidence type="ECO:0000256" key="1">
    <source>
        <dbReference type="SAM" id="MobiDB-lite"/>
    </source>
</evidence>
<sequence length="58" mass="7119">MKKKQDEEVNNNEDKKQRPRLQYPDSHCPLICPKLEEYYREKIKDKTSETHQTVKERD</sequence>
<name>A0A382WMH1_9ZZZZ</name>
<reference evidence="2" key="1">
    <citation type="submission" date="2018-05" db="EMBL/GenBank/DDBJ databases">
        <authorList>
            <person name="Lanie J.A."/>
            <person name="Ng W.-L."/>
            <person name="Kazmierczak K.M."/>
            <person name="Andrzejewski T.M."/>
            <person name="Davidsen T.M."/>
            <person name="Wayne K.J."/>
            <person name="Tettelin H."/>
            <person name="Glass J.I."/>
            <person name="Rusch D."/>
            <person name="Podicherti R."/>
            <person name="Tsui H.-C.T."/>
            <person name="Winkler M.E."/>
        </authorList>
    </citation>
    <scope>NUCLEOTIDE SEQUENCE</scope>
</reference>
<organism evidence="2">
    <name type="scientific">marine metagenome</name>
    <dbReference type="NCBI Taxonomy" id="408172"/>
    <lineage>
        <taxon>unclassified sequences</taxon>
        <taxon>metagenomes</taxon>
        <taxon>ecological metagenomes</taxon>
    </lineage>
</organism>
<evidence type="ECO:0000313" key="2">
    <source>
        <dbReference type="EMBL" id="SVD60146.1"/>
    </source>
</evidence>
<feature type="region of interest" description="Disordered" evidence="1">
    <location>
        <begin position="1"/>
        <end position="27"/>
    </location>
</feature>
<proteinExistence type="predicted"/>
<protein>
    <submittedName>
        <fullName evidence="2">Uncharacterized protein</fullName>
    </submittedName>
</protein>
<accession>A0A382WMH1</accession>
<dbReference type="EMBL" id="UINC01161134">
    <property type="protein sequence ID" value="SVD60146.1"/>
    <property type="molecule type" value="Genomic_DNA"/>
</dbReference>
<dbReference type="AlphaFoldDB" id="A0A382WMH1"/>
<feature type="compositionally biased region" description="Basic and acidic residues" evidence="1">
    <location>
        <begin position="1"/>
        <end position="16"/>
    </location>
</feature>